<organism evidence="1 2">
    <name type="scientific">Pseudomonas putida</name>
    <name type="common">Arthrobacter siderocapsulatus</name>
    <dbReference type="NCBI Taxonomy" id="303"/>
    <lineage>
        <taxon>Bacteria</taxon>
        <taxon>Pseudomonadati</taxon>
        <taxon>Pseudomonadota</taxon>
        <taxon>Gammaproteobacteria</taxon>
        <taxon>Pseudomonadales</taxon>
        <taxon>Pseudomonadaceae</taxon>
        <taxon>Pseudomonas</taxon>
    </lineage>
</organism>
<keyword evidence="1" id="KW-0255">Endonuclease</keyword>
<dbReference type="AlphaFoldDB" id="A0AAW4BYN1"/>
<keyword evidence="1" id="KW-0540">Nuclease</keyword>
<evidence type="ECO:0000313" key="2">
    <source>
        <dbReference type="Proteomes" id="UP000639504"/>
    </source>
</evidence>
<keyword evidence="1" id="KW-0378">Hydrolase</keyword>
<evidence type="ECO:0000313" key="1">
    <source>
        <dbReference type="EMBL" id="MBF8738391.1"/>
    </source>
</evidence>
<proteinExistence type="predicted"/>
<comment type="caution">
    <text evidence="1">The sequence shown here is derived from an EMBL/GenBank/DDBJ whole genome shotgun (WGS) entry which is preliminary data.</text>
</comment>
<dbReference type="InterPro" id="IPR003615">
    <property type="entry name" value="HNH_nuc"/>
</dbReference>
<gene>
    <name evidence="1" type="ORF">IR015_23580</name>
</gene>
<protein>
    <submittedName>
        <fullName evidence="1">HNH endonuclease</fullName>
    </submittedName>
</protein>
<name>A0AAW4BYN1_PSEPU</name>
<accession>A0AAW4BYN1</accession>
<dbReference type="Proteomes" id="UP000639504">
    <property type="component" value="Unassembled WGS sequence"/>
</dbReference>
<dbReference type="EMBL" id="JADLKB010000040">
    <property type="protein sequence ID" value="MBF8738391.1"/>
    <property type="molecule type" value="Genomic_DNA"/>
</dbReference>
<sequence length="40" mass="4961">MHHIKPREYGGDNTFWNLVPVQRKTHPELFNTFWRNHNEL</sequence>
<dbReference type="GO" id="GO:0004519">
    <property type="term" value="F:endonuclease activity"/>
    <property type="evidence" value="ECO:0007669"/>
    <property type="project" value="UniProtKB-KW"/>
</dbReference>
<reference evidence="1" key="1">
    <citation type="submission" date="2020-10" db="EMBL/GenBank/DDBJ databases">
        <title>Genome sequences of Pseudomonas isolates.</title>
        <authorList>
            <person name="Wessels L."/>
            <person name="Reich F."/>
            <person name="Hammerl J."/>
        </authorList>
    </citation>
    <scope>NUCLEOTIDE SEQUENCE</scope>
    <source>
        <strain evidence="1">20-MO00640-0</strain>
    </source>
</reference>
<dbReference type="CDD" id="cd00085">
    <property type="entry name" value="HNHc"/>
    <property type="match status" value="1"/>
</dbReference>